<dbReference type="InterPro" id="IPR046357">
    <property type="entry name" value="PPIase_dom_sf"/>
</dbReference>
<dbReference type="Proteomes" id="UP000245609">
    <property type="component" value="Unassembled WGS sequence"/>
</dbReference>
<dbReference type="InterPro" id="IPR043368">
    <property type="entry name" value="FKBP3"/>
</dbReference>
<accession>A0A2T9ZES2</accession>
<evidence type="ECO:0000256" key="6">
    <source>
        <dbReference type="PROSITE-ProRule" id="PRU00277"/>
    </source>
</evidence>
<evidence type="ECO:0000313" key="10">
    <source>
        <dbReference type="Proteomes" id="UP000245609"/>
    </source>
</evidence>
<dbReference type="PANTHER" id="PTHR46493:SF1">
    <property type="entry name" value="PEPTIDYL-PROLYL CIS-TRANS ISOMERASE FKBP3"/>
    <property type="match status" value="1"/>
</dbReference>
<dbReference type="Gene3D" id="3.10.50.40">
    <property type="match status" value="1"/>
</dbReference>
<keyword evidence="5 6" id="KW-0413">Isomerase</keyword>
<evidence type="ECO:0000256" key="3">
    <source>
        <dbReference type="ARBA" id="ARBA00022553"/>
    </source>
</evidence>
<dbReference type="GO" id="GO:0003755">
    <property type="term" value="F:peptidyl-prolyl cis-trans isomerase activity"/>
    <property type="evidence" value="ECO:0007669"/>
    <property type="project" value="UniProtKB-KW"/>
</dbReference>
<organism evidence="9 10">
    <name type="scientific">Smittium megazygosporum</name>
    <dbReference type="NCBI Taxonomy" id="133381"/>
    <lineage>
        <taxon>Eukaryota</taxon>
        <taxon>Fungi</taxon>
        <taxon>Fungi incertae sedis</taxon>
        <taxon>Zoopagomycota</taxon>
        <taxon>Kickxellomycotina</taxon>
        <taxon>Harpellomycetes</taxon>
        <taxon>Harpellales</taxon>
        <taxon>Legeriomycetaceae</taxon>
        <taxon>Smittium</taxon>
    </lineage>
</organism>
<dbReference type="PROSITE" id="PS50059">
    <property type="entry name" value="FKBP_PPIASE"/>
    <property type="match status" value="1"/>
</dbReference>
<dbReference type="OrthoDB" id="1902587at2759"/>
<dbReference type="STRING" id="133381.A0A2T9ZES2"/>
<dbReference type="InterPro" id="IPR001179">
    <property type="entry name" value="PPIase_FKBP_dom"/>
</dbReference>
<comment type="caution">
    <text evidence="9">The sequence shown here is derived from an EMBL/GenBank/DDBJ whole genome shotgun (WGS) entry which is preliminary data.</text>
</comment>
<evidence type="ECO:0000256" key="5">
    <source>
        <dbReference type="ARBA" id="ARBA00023235"/>
    </source>
</evidence>
<comment type="catalytic activity">
    <reaction evidence="1 6">
        <text>[protein]-peptidylproline (omega=180) = [protein]-peptidylproline (omega=0)</text>
        <dbReference type="Rhea" id="RHEA:16237"/>
        <dbReference type="Rhea" id="RHEA-COMP:10747"/>
        <dbReference type="Rhea" id="RHEA-COMP:10748"/>
        <dbReference type="ChEBI" id="CHEBI:83833"/>
        <dbReference type="ChEBI" id="CHEBI:83834"/>
        <dbReference type="EC" id="5.2.1.8"/>
    </reaction>
</comment>
<evidence type="ECO:0000313" key="9">
    <source>
        <dbReference type="EMBL" id="PVV03082.1"/>
    </source>
</evidence>
<dbReference type="EC" id="5.2.1.8" evidence="2 6"/>
<keyword evidence="3" id="KW-0597">Phosphoprotein</keyword>
<dbReference type="AlphaFoldDB" id="A0A2T9ZES2"/>
<keyword evidence="10" id="KW-1185">Reference proteome</keyword>
<evidence type="ECO:0000256" key="7">
    <source>
        <dbReference type="SAM" id="MobiDB-lite"/>
    </source>
</evidence>
<name>A0A2T9ZES2_9FUNG</name>
<dbReference type="CDD" id="cd21063">
    <property type="entry name" value="BTHB_FKBP25"/>
    <property type="match status" value="1"/>
</dbReference>
<evidence type="ECO:0000256" key="2">
    <source>
        <dbReference type="ARBA" id="ARBA00013194"/>
    </source>
</evidence>
<sequence>MEAVTEKWTEAEIHSDSVSKKDIAEFLQHNGNNEFLLLHKLNGKLANVAKSLNKTQLYESYKDLFATKAFRSESESDVADLKKTKDASEPKHAAKPKSSPSDVAKGVAHYKKTTLKKGTGTYKPQKGDLVGVFYTGTLSDGTVFDTNIKTKGKRPPLKFKVGTGKVIRGWDEGLMTMTVGEKAVLEIESEWAYGKKGHPEAGIPPNTNLTFEVELVSID</sequence>
<dbReference type="EMBL" id="MBFS01000280">
    <property type="protein sequence ID" value="PVV03082.1"/>
    <property type="molecule type" value="Genomic_DNA"/>
</dbReference>
<gene>
    <name evidence="9" type="ORF">BB560_002447</name>
</gene>
<reference evidence="9 10" key="1">
    <citation type="journal article" date="2018" name="MBio">
        <title>Comparative Genomics Reveals the Core Gene Toolbox for the Fungus-Insect Symbiosis.</title>
        <authorList>
            <person name="Wang Y."/>
            <person name="Stata M."/>
            <person name="Wang W."/>
            <person name="Stajich J.E."/>
            <person name="White M.M."/>
            <person name="Moncalvo J.M."/>
        </authorList>
    </citation>
    <scope>NUCLEOTIDE SEQUENCE [LARGE SCALE GENOMIC DNA]</scope>
    <source>
        <strain evidence="9 10">SC-DP-2</strain>
    </source>
</reference>
<dbReference type="SUPFAM" id="SSF54534">
    <property type="entry name" value="FKBP-like"/>
    <property type="match status" value="1"/>
</dbReference>
<dbReference type="InterPro" id="IPR041200">
    <property type="entry name" value="FKBP3_BTHB"/>
</dbReference>
<evidence type="ECO:0000259" key="8">
    <source>
        <dbReference type="PROSITE" id="PS50059"/>
    </source>
</evidence>
<keyword evidence="4 6" id="KW-0697">Rotamase</keyword>
<dbReference type="FunFam" id="3.10.50.40:FF:000006">
    <property type="entry name" value="Peptidyl-prolyl cis-trans isomerase"/>
    <property type="match status" value="1"/>
</dbReference>
<evidence type="ECO:0000256" key="1">
    <source>
        <dbReference type="ARBA" id="ARBA00000971"/>
    </source>
</evidence>
<protein>
    <recommendedName>
        <fullName evidence="2 6">peptidylprolyl isomerase</fullName>
        <ecNumber evidence="2 6">5.2.1.8</ecNumber>
    </recommendedName>
</protein>
<dbReference type="Pfam" id="PF00254">
    <property type="entry name" value="FKBP_C"/>
    <property type="match status" value="1"/>
</dbReference>
<feature type="domain" description="PPIase FKBP-type" evidence="8">
    <location>
        <begin position="127"/>
        <end position="219"/>
    </location>
</feature>
<proteinExistence type="predicted"/>
<dbReference type="Pfam" id="PF18410">
    <property type="entry name" value="BTHB"/>
    <property type="match status" value="1"/>
</dbReference>
<feature type="region of interest" description="Disordered" evidence="7">
    <location>
        <begin position="77"/>
        <end position="105"/>
    </location>
</feature>
<feature type="compositionally biased region" description="Basic and acidic residues" evidence="7">
    <location>
        <begin position="77"/>
        <end position="92"/>
    </location>
</feature>
<evidence type="ECO:0000256" key="4">
    <source>
        <dbReference type="ARBA" id="ARBA00023110"/>
    </source>
</evidence>
<dbReference type="Gene3D" id="1.10.720.80">
    <property type="match status" value="1"/>
</dbReference>
<dbReference type="PANTHER" id="PTHR46493">
    <property type="entry name" value="PEPTIDYL-PROLYL CIS-TRANS ISOMERASE FKBP3"/>
    <property type="match status" value="1"/>
</dbReference>